<dbReference type="PROSITE" id="PS51770">
    <property type="entry name" value="HOTDOG_ACOT"/>
    <property type="match status" value="1"/>
</dbReference>
<dbReference type="GO" id="GO:0005829">
    <property type="term" value="C:cytosol"/>
    <property type="evidence" value="ECO:0007669"/>
    <property type="project" value="TreeGrafter"/>
</dbReference>
<dbReference type="SUPFAM" id="SSF54637">
    <property type="entry name" value="Thioesterase/thiol ester dehydrase-isomerase"/>
    <property type="match status" value="1"/>
</dbReference>
<dbReference type="GO" id="GO:0006637">
    <property type="term" value="P:acyl-CoA metabolic process"/>
    <property type="evidence" value="ECO:0007669"/>
    <property type="project" value="TreeGrafter"/>
</dbReference>
<dbReference type="KEGG" id="oai:OLEAN_C09110"/>
<proteinExistence type="inferred from homology"/>
<accession>R4YKS4</accession>
<evidence type="ECO:0000259" key="4">
    <source>
        <dbReference type="PROSITE" id="PS51770"/>
    </source>
</evidence>
<dbReference type="EMBL" id="FO203512">
    <property type="protein sequence ID" value="CCK75087.1"/>
    <property type="molecule type" value="Genomic_DNA"/>
</dbReference>
<evidence type="ECO:0000313" key="5">
    <source>
        <dbReference type="EMBL" id="CCK75087.1"/>
    </source>
</evidence>
<evidence type="ECO:0000256" key="1">
    <source>
        <dbReference type="ARBA" id="ARBA00010458"/>
    </source>
</evidence>
<organism evidence="5 6">
    <name type="scientific">Oleispira antarctica RB-8</name>
    <dbReference type="NCBI Taxonomy" id="698738"/>
    <lineage>
        <taxon>Bacteria</taxon>
        <taxon>Pseudomonadati</taxon>
        <taxon>Pseudomonadota</taxon>
        <taxon>Gammaproteobacteria</taxon>
        <taxon>Oceanospirillales</taxon>
        <taxon>Oceanospirillaceae</taxon>
        <taxon>Oleispira</taxon>
    </lineage>
</organism>
<dbReference type="InterPro" id="IPR029069">
    <property type="entry name" value="HotDog_dom_sf"/>
</dbReference>
<dbReference type="Proteomes" id="UP000032749">
    <property type="component" value="Chromosome"/>
</dbReference>
<dbReference type="PANTHER" id="PTHR11049">
    <property type="entry name" value="ACYL COENZYME A THIOESTER HYDROLASE"/>
    <property type="match status" value="1"/>
</dbReference>
<comment type="similarity">
    <text evidence="1">Belongs to the acyl coenzyme A hydrolase family.</text>
</comment>
<name>R4YKS4_OLEAN</name>
<dbReference type="InterPro" id="IPR040170">
    <property type="entry name" value="Cytosol_ACT"/>
</dbReference>
<dbReference type="PANTHER" id="PTHR11049:SF16">
    <property type="entry name" value="PROTEIN VDLD"/>
    <property type="match status" value="1"/>
</dbReference>
<reference evidence="5 6" key="1">
    <citation type="journal article" date="2013" name="Nat. Commun.">
        <title>Genome sequence and functional genomic analysis of the oil-degrading bacterium Oleispira antarctica.</title>
        <authorList>
            <person name="Kube M."/>
            <person name="Chernikova T.N."/>
            <person name="Al-Ramahi Y."/>
            <person name="Beloqui A."/>
            <person name="Lopez-Cortez N."/>
            <person name="Guazzaroni M.E."/>
            <person name="Heipieper H.J."/>
            <person name="Klages S."/>
            <person name="Kotsyurbenko O.R."/>
            <person name="Langer I."/>
            <person name="Nechitaylo T.Y."/>
            <person name="Lunsdorf H."/>
            <person name="Fernandez M."/>
            <person name="Juarez S."/>
            <person name="Ciordia S."/>
            <person name="Singer A."/>
            <person name="Kagan O."/>
            <person name="Egorova O."/>
            <person name="Petit P.A."/>
            <person name="Stogios P."/>
            <person name="Kim Y."/>
            <person name="Tchigvintsev A."/>
            <person name="Flick R."/>
            <person name="Denaro R."/>
            <person name="Genovese M."/>
            <person name="Albar J.P."/>
            <person name="Reva O.N."/>
            <person name="Martinez-Gomariz M."/>
            <person name="Tran H."/>
            <person name="Ferrer M."/>
            <person name="Savchenko A."/>
            <person name="Yakunin A.F."/>
            <person name="Yakimov M.M."/>
            <person name="Golyshina O.V."/>
            <person name="Reinhardt R."/>
            <person name="Golyshin P.N."/>
        </authorList>
    </citation>
    <scope>NUCLEOTIDE SEQUENCE [LARGE SCALE GENOMIC DNA]</scope>
</reference>
<gene>
    <name evidence="5" type="ORF">OLEAN_C09110</name>
</gene>
<dbReference type="Pfam" id="PF03061">
    <property type="entry name" value="4HBT"/>
    <property type="match status" value="1"/>
</dbReference>
<dbReference type="STRING" id="698738.OLEAN_C09110"/>
<keyword evidence="6" id="KW-1185">Reference proteome</keyword>
<feature type="domain" description="HotDog ACOT-type" evidence="4">
    <location>
        <begin position="3"/>
        <end position="115"/>
    </location>
</feature>
<dbReference type="HOGENOM" id="CLU_050164_3_0_6"/>
<keyword evidence="2 3" id="KW-0378">Hydrolase</keyword>
<dbReference type="CDD" id="cd03442">
    <property type="entry name" value="BFIT_BACH"/>
    <property type="match status" value="1"/>
</dbReference>
<protein>
    <submittedName>
        <fullName evidence="5">Thioesterase superfamily protein</fullName>
    </submittedName>
</protein>
<evidence type="ECO:0000313" key="6">
    <source>
        <dbReference type="Proteomes" id="UP000032749"/>
    </source>
</evidence>
<dbReference type="InterPro" id="IPR033120">
    <property type="entry name" value="HOTDOG_ACOT"/>
</dbReference>
<dbReference type="InterPro" id="IPR006683">
    <property type="entry name" value="Thioestr_dom"/>
</dbReference>
<dbReference type="AlphaFoldDB" id="R4YKS4"/>
<dbReference type="PATRIC" id="fig|698738.3.peg.951"/>
<evidence type="ECO:0000256" key="2">
    <source>
        <dbReference type="ARBA" id="ARBA00022801"/>
    </source>
</evidence>
<dbReference type="Gene3D" id="3.10.129.10">
    <property type="entry name" value="Hotdog Thioesterase"/>
    <property type="match status" value="1"/>
</dbReference>
<sequence>MPQIVTTEMTELVSPGMANFSGKMHGGELLKLLDKAALTCGMRYSGFYCVTLSVDKVVFREPIFIGELVTLLATVNYTGRTSMEIGIKVIAEDLKGKSVRHTNTCFFTMIAVDDDGKPTKVPPLILNTDEQRSRWVSAEKRRNATMKLELDLKESA</sequence>
<dbReference type="GO" id="GO:0052816">
    <property type="term" value="F:long-chain fatty acyl-CoA hydrolase activity"/>
    <property type="evidence" value="ECO:0007669"/>
    <property type="project" value="TreeGrafter"/>
</dbReference>
<evidence type="ECO:0000256" key="3">
    <source>
        <dbReference type="PROSITE-ProRule" id="PRU01106"/>
    </source>
</evidence>
<dbReference type="OrthoDB" id="9809430at2"/>